<comment type="subcellular location">
    <subcellularLocation>
        <location evidence="1">Cell membrane</location>
        <topology evidence="1">Multi-pass membrane protein</topology>
    </subcellularLocation>
</comment>
<evidence type="ECO:0000256" key="4">
    <source>
        <dbReference type="ARBA" id="ARBA00022989"/>
    </source>
</evidence>
<evidence type="ECO:0000313" key="8">
    <source>
        <dbReference type="EMBL" id="WFD17379.1"/>
    </source>
</evidence>
<feature type="transmembrane region" description="Helical" evidence="6">
    <location>
        <begin position="87"/>
        <end position="104"/>
    </location>
</feature>
<dbReference type="PANTHER" id="PTHR34187">
    <property type="entry name" value="FGR18P"/>
    <property type="match status" value="1"/>
</dbReference>
<dbReference type="InterPro" id="IPR052053">
    <property type="entry name" value="IM_YidH-like"/>
</dbReference>
<feature type="transmembrane region" description="Helical" evidence="6">
    <location>
        <begin position="24"/>
        <end position="45"/>
    </location>
</feature>
<keyword evidence="4 6" id="KW-1133">Transmembrane helix</keyword>
<reference evidence="8 9" key="1">
    <citation type="submission" date="2023-03" db="EMBL/GenBank/DDBJ databases">
        <title>Mating type loci evolution in Malassezia.</title>
        <authorList>
            <person name="Coelho M.A."/>
        </authorList>
    </citation>
    <scope>NUCLEOTIDE SEQUENCE [LARGE SCALE GENOMIC DNA]</scope>
    <source>
        <strain evidence="8 9">CBS 13387</strain>
    </source>
</reference>
<keyword evidence="9" id="KW-1185">Reference proteome</keyword>
<evidence type="ECO:0000259" key="7">
    <source>
        <dbReference type="Pfam" id="PF02656"/>
    </source>
</evidence>
<keyword evidence="3 6" id="KW-0812">Transmembrane</keyword>
<accession>A0AAJ6CL56</accession>
<dbReference type="GO" id="GO:0005886">
    <property type="term" value="C:plasma membrane"/>
    <property type="evidence" value="ECO:0007669"/>
    <property type="project" value="UniProtKB-SubCell"/>
</dbReference>
<evidence type="ECO:0000256" key="3">
    <source>
        <dbReference type="ARBA" id="ARBA00022692"/>
    </source>
</evidence>
<evidence type="ECO:0000256" key="6">
    <source>
        <dbReference type="SAM" id="Phobius"/>
    </source>
</evidence>
<sequence length="105" mass="11740">MKLWYELENKGSVGRDHLALERTFLAWMRTSLTLVSIGIAIAQLFRLPELILDRGTSSQRLFSWASTPVEGTPFSGGRFRMRTLQRLGSPIGILFVGFGILALLS</sequence>
<dbReference type="Proteomes" id="UP001217582">
    <property type="component" value="Chromosome 7"/>
</dbReference>
<gene>
    <name evidence="8" type="ORF">MARU1_003431</name>
</gene>
<dbReference type="PANTHER" id="PTHR34187:SF2">
    <property type="entry name" value="DUF202 DOMAIN-CONTAINING PROTEIN"/>
    <property type="match status" value="1"/>
</dbReference>
<evidence type="ECO:0000313" key="9">
    <source>
        <dbReference type="Proteomes" id="UP001217582"/>
    </source>
</evidence>
<dbReference type="AlphaFoldDB" id="A0AAJ6CL56"/>
<dbReference type="InterPro" id="IPR003807">
    <property type="entry name" value="DUF202"/>
</dbReference>
<dbReference type="EMBL" id="CP119922">
    <property type="protein sequence ID" value="WFD17379.1"/>
    <property type="molecule type" value="Genomic_DNA"/>
</dbReference>
<evidence type="ECO:0000256" key="2">
    <source>
        <dbReference type="ARBA" id="ARBA00022475"/>
    </source>
</evidence>
<dbReference type="Pfam" id="PF02656">
    <property type="entry name" value="DUF202"/>
    <property type="match status" value="1"/>
</dbReference>
<keyword evidence="2" id="KW-1003">Cell membrane</keyword>
<proteinExistence type="predicted"/>
<keyword evidence="5 6" id="KW-0472">Membrane</keyword>
<feature type="domain" description="DUF202" evidence="7">
    <location>
        <begin position="15"/>
        <end position="104"/>
    </location>
</feature>
<organism evidence="8 9">
    <name type="scientific">Malassezia arunalokei</name>
    <dbReference type="NCBI Taxonomy" id="1514897"/>
    <lineage>
        <taxon>Eukaryota</taxon>
        <taxon>Fungi</taxon>
        <taxon>Dikarya</taxon>
        <taxon>Basidiomycota</taxon>
        <taxon>Ustilaginomycotina</taxon>
        <taxon>Malasseziomycetes</taxon>
        <taxon>Malasseziales</taxon>
        <taxon>Malasseziaceae</taxon>
        <taxon>Malassezia</taxon>
    </lineage>
</organism>
<protein>
    <recommendedName>
        <fullName evidence="7">DUF202 domain-containing protein</fullName>
    </recommendedName>
</protein>
<name>A0AAJ6CL56_9BASI</name>
<evidence type="ECO:0000256" key="1">
    <source>
        <dbReference type="ARBA" id="ARBA00004651"/>
    </source>
</evidence>
<evidence type="ECO:0000256" key="5">
    <source>
        <dbReference type="ARBA" id="ARBA00023136"/>
    </source>
</evidence>